<reference evidence="3 4" key="1">
    <citation type="submission" date="2016-10" db="EMBL/GenBank/DDBJ databases">
        <authorList>
            <person name="Cai Z."/>
        </authorList>
    </citation>
    <scope>NUCLEOTIDE SEQUENCE [LARGE SCALE GENOMIC DNA]</scope>
</reference>
<gene>
    <name evidence="3" type="ORF">BQ4739_LOCUS11342</name>
</gene>
<protein>
    <recommendedName>
        <fullName evidence="2">ABM domain-containing protein</fullName>
    </recommendedName>
</protein>
<organism evidence="3 4">
    <name type="scientific">Tetradesmus obliquus</name>
    <name type="common">Green alga</name>
    <name type="synonym">Acutodesmus obliquus</name>
    <dbReference type="NCBI Taxonomy" id="3088"/>
    <lineage>
        <taxon>Eukaryota</taxon>
        <taxon>Viridiplantae</taxon>
        <taxon>Chlorophyta</taxon>
        <taxon>core chlorophytes</taxon>
        <taxon>Chlorophyceae</taxon>
        <taxon>CS clade</taxon>
        <taxon>Sphaeropleales</taxon>
        <taxon>Scenedesmaceae</taxon>
        <taxon>Tetradesmus</taxon>
    </lineage>
</organism>
<dbReference type="EMBL" id="FNXT01001036">
    <property type="protein sequence ID" value="SZX71205.1"/>
    <property type="molecule type" value="Genomic_DNA"/>
</dbReference>
<dbReference type="Gene3D" id="3.30.70.100">
    <property type="match status" value="2"/>
</dbReference>
<dbReference type="PANTHER" id="PTHR33336:SF15">
    <property type="entry name" value="ABM DOMAIN-CONTAINING PROTEIN"/>
    <property type="match status" value="1"/>
</dbReference>
<evidence type="ECO:0000313" key="4">
    <source>
        <dbReference type="Proteomes" id="UP000256970"/>
    </source>
</evidence>
<feature type="signal peptide" evidence="1">
    <location>
        <begin position="1"/>
        <end position="19"/>
    </location>
</feature>
<dbReference type="PANTHER" id="PTHR33336">
    <property type="entry name" value="QUINOL MONOOXYGENASE YGIN-RELATED"/>
    <property type="match status" value="1"/>
</dbReference>
<feature type="domain" description="ABM" evidence="2">
    <location>
        <begin position="165"/>
        <end position="256"/>
    </location>
</feature>
<dbReference type="InterPro" id="IPR050744">
    <property type="entry name" value="AI-2_Isomerase_LsrG"/>
</dbReference>
<dbReference type="Pfam" id="PF03992">
    <property type="entry name" value="ABM"/>
    <property type="match status" value="2"/>
</dbReference>
<dbReference type="PROSITE" id="PS51725">
    <property type="entry name" value="ABM"/>
    <property type="match status" value="2"/>
</dbReference>
<sequence>MRAAVVGALLLAALAVASAARVPDGDLMDIKDTISDTASFQRWLGLARKGKGDKPAYAAFKYYVQPQHKEDFVEAWRKMEESTKEEKGLKIYDLKKPMTDNLLWVGYGEWETMRDYLEHFESDYVQEFLDTLAEHDVPWSITPLYKPDVAELHSSNKGKTDKQQAHVLIRYTVPPSKQEAFKDAWNEAEKGTEGEKGAHIYSLRKVLGDNMHFIAYGTWETMQDYEEHFKSGHVKQLRKALDEHDIIWQLSPLTKVGDQPE</sequence>
<evidence type="ECO:0000313" key="3">
    <source>
        <dbReference type="EMBL" id="SZX71205.1"/>
    </source>
</evidence>
<keyword evidence="1" id="KW-0732">Signal</keyword>
<evidence type="ECO:0000259" key="2">
    <source>
        <dbReference type="PROSITE" id="PS51725"/>
    </source>
</evidence>
<name>A0A383W0J0_TETOB</name>
<dbReference type="GO" id="GO:0003824">
    <property type="term" value="F:catalytic activity"/>
    <property type="evidence" value="ECO:0007669"/>
    <property type="project" value="TreeGrafter"/>
</dbReference>
<dbReference type="InterPro" id="IPR007138">
    <property type="entry name" value="ABM_dom"/>
</dbReference>
<keyword evidence="4" id="KW-1185">Reference proteome</keyword>
<dbReference type="InterPro" id="IPR011008">
    <property type="entry name" value="Dimeric_a/b-barrel"/>
</dbReference>
<dbReference type="Proteomes" id="UP000256970">
    <property type="component" value="Unassembled WGS sequence"/>
</dbReference>
<feature type="chain" id="PRO_5017021167" description="ABM domain-containing protein" evidence="1">
    <location>
        <begin position="20"/>
        <end position="261"/>
    </location>
</feature>
<accession>A0A383W0J0</accession>
<evidence type="ECO:0000256" key="1">
    <source>
        <dbReference type="SAM" id="SignalP"/>
    </source>
</evidence>
<proteinExistence type="predicted"/>
<dbReference type="SUPFAM" id="SSF54909">
    <property type="entry name" value="Dimeric alpha+beta barrel"/>
    <property type="match status" value="2"/>
</dbReference>
<feature type="domain" description="ABM" evidence="2">
    <location>
        <begin position="56"/>
        <end position="149"/>
    </location>
</feature>
<dbReference type="AlphaFoldDB" id="A0A383W0J0"/>